<reference evidence="3 4" key="1">
    <citation type="submission" date="2016-10" db="EMBL/GenBank/DDBJ databases">
        <authorList>
            <person name="de Groot N.N."/>
        </authorList>
    </citation>
    <scope>NUCLEOTIDE SEQUENCE [LARGE SCALE GENOMIC DNA]</scope>
    <source>
        <strain evidence="3 4">CGMCC 1.7059</strain>
    </source>
</reference>
<dbReference type="PIRSF" id="PIRSF039033">
    <property type="entry name" value="START_dom"/>
    <property type="match status" value="1"/>
</dbReference>
<dbReference type="OrthoDB" id="5734556at2"/>
<dbReference type="InterPro" id="IPR023393">
    <property type="entry name" value="START-like_dom_sf"/>
</dbReference>
<feature type="signal peptide" evidence="1">
    <location>
        <begin position="1"/>
        <end position="27"/>
    </location>
</feature>
<dbReference type="InterPro" id="IPR002913">
    <property type="entry name" value="START_lipid-bd_dom"/>
</dbReference>
<name>A0A1H3A7P1_9GAMM</name>
<dbReference type="EMBL" id="FNNE01000007">
    <property type="protein sequence ID" value="SDX25643.1"/>
    <property type="molecule type" value="Genomic_DNA"/>
</dbReference>
<protein>
    <submittedName>
        <fullName evidence="3">START domain-containing protein</fullName>
    </submittedName>
</protein>
<dbReference type="Proteomes" id="UP000199675">
    <property type="component" value="Unassembled WGS sequence"/>
</dbReference>
<dbReference type="RefSeq" id="WP_091814766.1">
    <property type="nucleotide sequence ID" value="NZ_FNNE01000007.1"/>
</dbReference>
<accession>A0A1H3A7P1</accession>
<dbReference type="SUPFAM" id="SSF55961">
    <property type="entry name" value="Bet v1-like"/>
    <property type="match status" value="1"/>
</dbReference>
<dbReference type="InterPro" id="IPR028347">
    <property type="entry name" value="START_dom_prot"/>
</dbReference>
<dbReference type="STRING" id="488533.SAMN04487960_107223"/>
<proteinExistence type="predicted"/>
<keyword evidence="4" id="KW-1185">Reference proteome</keyword>
<dbReference type="GO" id="GO:0008289">
    <property type="term" value="F:lipid binding"/>
    <property type="evidence" value="ECO:0007669"/>
    <property type="project" value="InterPro"/>
</dbReference>
<gene>
    <name evidence="3" type="ORF">SAMN04487960_107223</name>
</gene>
<dbReference type="AlphaFoldDB" id="A0A1H3A7P1"/>
<evidence type="ECO:0000313" key="3">
    <source>
        <dbReference type="EMBL" id="SDX25643.1"/>
    </source>
</evidence>
<evidence type="ECO:0000256" key="1">
    <source>
        <dbReference type="SAM" id="SignalP"/>
    </source>
</evidence>
<feature type="domain" description="START" evidence="2">
    <location>
        <begin position="38"/>
        <end position="217"/>
    </location>
</feature>
<dbReference type="PROSITE" id="PS50848">
    <property type="entry name" value="START"/>
    <property type="match status" value="1"/>
</dbReference>
<dbReference type="Pfam" id="PF01852">
    <property type="entry name" value="START"/>
    <property type="match status" value="1"/>
</dbReference>
<sequence>MALISAPKFVSWISGVAALTVCATLQAGSLPNENAAEWSLSKTAGDIRIYTIEQPGSSFKAFKAVALMDVPIENLMAVMIDPTSCVAWVHGCTESYGFGEGTFGDRYAYSVNDMPWPVTDRDYVLHIQTEGNRASGEVVMHLNAVPEHREEFDRYVRVDRSDTVYRFIPEGRQTRMIWLQHTDPNGALPGWLVNSLLVDIPVKSLESLEQVAQRPQYQNHDLIYDPQGQLTGVRLLQSGDDGGDSNR</sequence>
<feature type="chain" id="PRO_5011586946" evidence="1">
    <location>
        <begin position="28"/>
        <end position="247"/>
    </location>
</feature>
<organism evidence="3 4">
    <name type="scientific">Marinobacter mobilis</name>
    <dbReference type="NCBI Taxonomy" id="488533"/>
    <lineage>
        <taxon>Bacteria</taxon>
        <taxon>Pseudomonadati</taxon>
        <taxon>Pseudomonadota</taxon>
        <taxon>Gammaproteobacteria</taxon>
        <taxon>Pseudomonadales</taxon>
        <taxon>Marinobacteraceae</taxon>
        <taxon>Marinobacter</taxon>
    </lineage>
</organism>
<keyword evidence="1" id="KW-0732">Signal</keyword>
<evidence type="ECO:0000259" key="2">
    <source>
        <dbReference type="PROSITE" id="PS50848"/>
    </source>
</evidence>
<dbReference type="Gene3D" id="3.30.530.20">
    <property type="match status" value="1"/>
</dbReference>
<evidence type="ECO:0000313" key="4">
    <source>
        <dbReference type="Proteomes" id="UP000199675"/>
    </source>
</evidence>